<dbReference type="PANTHER" id="PTHR30544:SF5">
    <property type="entry name" value="RADICAL SAM CORE DOMAIN-CONTAINING PROTEIN"/>
    <property type="match status" value="1"/>
</dbReference>
<dbReference type="GO" id="GO:0051539">
    <property type="term" value="F:4 iron, 4 sulfur cluster binding"/>
    <property type="evidence" value="ECO:0007669"/>
    <property type="project" value="UniProtKB-KW"/>
</dbReference>
<keyword evidence="8" id="KW-0949">S-adenosyl-L-methionine</keyword>
<dbReference type="GO" id="GO:0070475">
    <property type="term" value="P:rRNA base methylation"/>
    <property type="evidence" value="ECO:0007669"/>
    <property type="project" value="InterPro"/>
</dbReference>
<reference evidence="13 14" key="1">
    <citation type="journal article" date="2016" name="Nat. Commun.">
        <title>Thousands of microbial genomes shed light on interconnected biogeochemical processes in an aquifer system.</title>
        <authorList>
            <person name="Anantharaman K."/>
            <person name="Brown C.T."/>
            <person name="Hug L.A."/>
            <person name="Sharon I."/>
            <person name="Castelle C.J."/>
            <person name="Probst A.J."/>
            <person name="Thomas B.C."/>
            <person name="Singh A."/>
            <person name="Wilkins M.J."/>
            <person name="Karaoz U."/>
            <person name="Brodie E.L."/>
            <person name="Williams K.H."/>
            <person name="Hubbard S.S."/>
            <person name="Banfield J.F."/>
        </authorList>
    </citation>
    <scope>NUCLEOTIDE SEQUENCE [LARGE SCALE GENOMIC DNA]</scope>
</reference>
<keyword evidence="10" id="KW-0408">Iron</keyword>
<evidence type="ECO:0000256" key="11">
    <source>
        <dbReference type="ARBA" id="ARBA00023014"/>
    </source>
</evidence>
<dbReference type="FunFam" id="3.20.20.70:FF:000014">
    <property type="entry name" value="Probable dual-specificity RNA methyltransferase RlmN"/>
    <property type="match status" value="1"/>
</dbReference>
<dbReference type="NCBIfam" id="TIGR00048">
    <property type="entry name" value="rRNA_mod_RlmN"/>
    <property type="match status" value="1"/>
</dbReference>
<keyword evidence="4" id="KW-0963">Cytoplasm</keyword>
<dbReference type="GO" id="GO:0046872">
    <property type="term" value="F:metal ion binding"/>
    <property type="evidence" value="ECO:0007669"/>
    <property type="project" value="UniProtKB-KW"/>
</dbReference>
<dbReference type="InterPro" id="IPR013785">
    <property type="entry name" value="Aldolase_TIM"/>
</dbReference>
<proteinExistence type="predicted"/>
<evidence type="ECO:0000256" key="6">
    <source>
        <dbReference type="ARBA" id="ARBA00022603"/>
    </source>
</evidence>
<dbReference type="SFLD" id="SFLDF00275">
    <property type="entry name" value="adenosine_C2_methyltransferase"/>
    <property type="match status" value="1"/>
</dbReference>
<evidence type="ECO:0000313" key="14">
    <source>
        <dbReference type="Proteomes" id="UP000177190"/>
    </source>
</evidence>
<dbReference type="GO" id="GO:0005737">
    <property type="term" value="C:cytoplasm"/>
    <property type="evidence" value="ECO:0007669"/>
    <property type="project" value="UniProtKB-SubCell"/>
</dbReference>
<organism evidence="13 14">
    <name type="scientific">Candidatus Staskawiczbacteria bacterium RIFCSPHIGHO2_01_FULL_36_16</name>
    <dbReference type="NCBI Taxonomy" id="1802200"/>
    <lineage>
        <taxon>Bacteria</taxon>
        <taxon>Candidatus Staskawicziibacteriota</taxon>
    </lineage>
</organism>
<gene>
    <name evidence="13" type="ORF">A2812_00330</name>
</gene>
<keyword evidence="6 13" id="KW-0489">Methyltransferase</keyword>
<dbReference type="InterPro" id="IPR027492">
    <property type="entry name" value="RNA_MTrfase_RlmN"/>
</dbReference>
<evidence type="ECO:0000256" key="8">
    <source>
        <dbReference type="ARBA" id="ARBA00022691"/>
    </source>
</evidence>
<evidence type="ECO:0000256" key="9">
    <source>
        <dbReference type="ARBA" id="ARBA00022723"/>
    </source>
</evidence>
<comment type="caution">
    <text evidence="13">The sequence shown here is derived from an EMBL/GenBank/DDBJ whole genome shotgun (WGS) entry which is preliminary data.</text>
</comment>
<dbReference type="CDD" id="cd01335">
    <property type="entry name" value="Radical_SAM"/>
    <property type="match status" value="1"/>
</dbReference>
<evidence type="ECO:0000256" key="1">
    <source>
        <dbReference type="ARBA" id="ARBA00001966"/>
    </source>
</evidence>
<name>A0A1G2HLC9_9BACT</name>
<keyword evidence="5" id="KW-0698">rRNA processing</keyword>
<keyword evidence="3" id="KW-0004">4Fe-4S</keyword>
<keyword evidence="7 13" id="KW-0808">Transferase</keyword>
<dbReference type="PROSITE" id="PS51918">
    <property type="entry name" value="RADICAL_SAM"/>
    <property type="match status" value="1"/>
</dbReference>
<accession>A0A1G2HLC9</accession>
<comment type="subcellular location">
    <subcellularLocation>
        <location evidence="2">Cytoplasm</location>
    </subcellularLocation>
</comment>
<evidence type="ECO:0000256" key="3">
    <source>
        <dbReference type="ARBA" id="ARBA00022485"/>
    </source>
</evidence>
<keyword evidence="11" id="KW-0411">Iron-sulfur</keyword>
<feature type="domain" description="Radical SAM core" evidence="12">
    <location>
        <begin position="88"/>
        <end position="321"/>
    </location>
</feature>
<evidence type="ECO:0000256" key="10">
    <source>
        <dbReference type="ARBA" id="ARBA00023004"/>
    </source>
</evidence>
<dbReference type="SUPFAM" id="SSF102114">
    <property type="entry name" value="Radical SAM enzymes"/>
    <property type="match status" value="1"/>
</dbReference>
<dbReference type="GO" id="GO:0008173">
    <property type="term" value="F:RNA methyltransferase activity"/>
    <property type="evidence" value="ECO:0007669"/>
    <property type="project" value="InterPro"/>
</dbReference>
<dbReference type="STRING" id="1802200.A2812_00330"/>
<dbReference type="InterPro" id="IPR058240">
    <property type="entry name" value="rSAM_sf"/>
</dbReference>
<dbReference type="PANTHER" id="PTHR30544">
    <property type="entry name" value="23S RRNA METHYLTRANSFERASE"/>
    <property type="match status" value="1"/>
</dbReference>
<dbReference type="EMBL" id="MHOM01000039">
    <property type="protein sequence ID" value="OGZ63302.1"/>
    <property type="molecule type" value="Genomic_DNA"/>
</dbReference>
<sequence length="352" mass="40199">MDLNNLKTALKNEPKYRIKQAKEAIFKNFISDWGKATFFSIGLREKLSKECPLEIKAESLVSKKKDSIKSRITLKDGLLIESVLMRHKDGRNTVCVSSQVGCPLGCTFCATGKLGFKRNLEVMEIIEQVLFFSRYLKKSGKRVTNVTFMGMGEPFLNYDNVIKAVRILNDKEKFNIGARNISISTAGIIEGIEKFSKEGLQVNLAISLHAPNNELRSELMPISKKYPLEKVMEAVNAYIKKTNRQVMFEYLLIKDINDTIYCATELAGITHNPLYYVNLILYNPTGHNNFKPSTTDRVKKFKDILSKKKIIFSQRFRFGEDIKAACGQFAGENNFKKPATTWKQYLLKIFKK</sequence>
<keyword evidence="9" id="KW-0479">Metal-binding</keyword>
<evidence type="ECO:0000256" key="5">
    <source>
        <dbReference type="ARBA" id="ARBA00022552"/>
    </source>
</evidence>
<protein>
    <submittedName>
        <fullName evidence="13">23S rRNA (Adenine(2503)-C(2))-methyltransferase</fullName>
    </submittedName>
</protein>
<dbReference type="Pfam" id="PF04055">
    <property type="entry name" value="Radical_SAM"/>
    <property type="match status" value="1"/>
</dbReference>
<dbReference type="AlphaFoldDB" id="A0A1G2HLC9"/>
<evidence type="ECO:0000259" key="12">
    <source>
        <dbReference type="PROSITE" id="PS51918"/>
    </source>
</evidence>
<dbReference type="InterPro" id="IPR040072">
    <property type="entry name" value="Methyltransferase_A"/>
</dbReference>
<dbReference type="Proteomes" id="UP000177190">
    <property type="component" value="Unassembled WGS sequence"/>
</dbReference>
<dbReference type="InterPro" id="IPR007197">
    <property type="entry name" value="rSAM"/>
</dbReference>
<comment type="cofactor">
    <cofactor evidence="1">
        <name>[4Fe-4S] cluster</name>
        <dbReference type="ChEBI" id="CHEBI:49883"/>
    </cofactor>
</comment>
<dbReference type="GO" id="GO:0030488">
    <property type="term" value="P:tRNA methylation"/>
    <property type="evidence" value="ECO:0007669"/>
    <property type="project" value="InterPro"/>
</dbReference>
<dbReference type="SFLD" id="SFLDG01062">
    <property type="entry name" value="methyltransferase_(Class_A)"/>
    <property type="match status" value="1"/>
</dbReference>
<dbReference type="InterPro" id="IPR004383">
    <property type="entry name" value="rRNA_lsu_MTrfase_RlmN/Cfr"/>
</dbReference>
<evidence type="ECO:0000256" key="2">
    <source>
        <dbReference type="ARBA" id="ARBA00004496"/>
    </source>
</evidence>
<evidence type="ECO:0000256" key="7">
    <source>
        <dbReference type="ARBA" id="ARBA00022679"/>
    </source>
</evidence>
<dbReference type="Gene3D" id="3.20.20.70">
    <property type="entry name" value="Aldolase class I"/>
    <property type="match status" value="1"/>
</dbReference>
<evidence type="ECO:0000256" key="4">
    <source>
        <dbReference type="ARBA" id="ARBA00022490"/>
    </source>
</evidence>
<dbReference type="PIRSF" id="PIRSF006004">
    <property type="entry name" value="CHP00048"/>
    <property type="match status" value="1"/>
</dbReference>
<evidence type="ECO:0000313" key="13">
    <source>
        <dbReference type="EMBL" id="OGZ63302.1"/>
    </source>
</evidence>
<dbReference type="SFLD" id="SFLDS00029">
    <property type="entry name" value="Radical_SAM"/>
    <property type="match status" value="1"/>
</dbReference>